<gene>
    <name evidence="2" type="ORF">MUN53_08060</name>
</gene>
<dbReference type="RefSeq" id="WP_243324626.1">
    <property type="nucleotide sequence ID" value="NZ_JAKZMM010000016.1"/>
</dbReference>
<keyword evidence="3" id="KW-1185">Reference proteome</keyword>
<feature type="signal peptide" evidence="1">
    <location>
        <begin position="1"/>
        <end position="23"/>
    </location>
</feature>
<evidence type="ECO:0000313" key="3">
    <source>
        <dbReference type="Proteomes" id="UP001165444"/>
    </source>
</evidence>
<evidence type="ECO:0000313" key="2">
    <source>
        <dbReference type="EMBL" id="MCJ2380561.1"/>
    </source>
</evidence>
<sequence>MRQRKNVCVLLLILLFSSLSAVWAPLKAQYSMGTTGLMNIPTADMQPDGTFMAGGNFMPSAILPPEWNYHSGNYFLNMTFLPFLEVAYRCTLLKTGDAHGNKWNQDRSVSLRLRPLKEGKWWPAIVIGSNDAFTTNQLNMFEDSGGNRFFSSVFAVGTKHFHWGGHQLGVTVGGHIPFRSGSLNKGVLGGLEYRPAFYPDWALMVEYDSDVMNVGTALRLWKHLSLHVFCYDWQAVCGGLRYEVKLY</sequence>
<reference evidence="2 3" key="1">
    <citation type="submission" date="2022-03" db="EMBL/GenBank/DDBJ databases">
        <title>Parabacteroides sp. nov. isolated from swine feces.</title>
        <authorList>
            <person name="Bak J.E."/>
        </authorList>
    </citation>
    <scope>NUCLEOTIDE SEQUENCE [LARGE SCALE GENOMIC DNA]</scope>
    <source>
        <strain evidence="2 3">AGMB00274</strain>
    </source>
</reference>
<proteinExistence type="predicted"/>
<dbReference type="Proteomes" id="UP001165444">
    <property type="component" value="Unassembled WGS sequence"/>
</dbReference>
<comment type="caution">
    <text evidence="2">The sequence shown here is derived from an EMBL/GenBank/DDBJ whole genome shotgun (WGS) entry which is preliminary data.</text>
</comment>
<protein>
    <submittedName>
        <fullName evidence="2">YjbH domain-containing protein</fullName>
    </submittedName>
</protein>
<dbReference type="EMBL" id="JAKZMM010000016">
    <property type="protein sequence ID" value="MCJ2380561.1"/>
    <property type="molecule type" value="Genomic_DNA"/>
</dbReference>
<evidence type="ECO:0000256" key="1">
    <source>
        <dbReference type="SAM" id="SignalP"/>
    </source>
</evidence>
<accession>A0ABT0C0N4</accession>
<name>A0ABT0C0N4_9BACT</name>
<keyword evidence="1" id="KW-0732">Signal</keyword>
<organism evidence="2 3">
    <name type="scientific">Parabacteroides faecalis</name>
    <dbReference type="NCBI Taxonomy" id="2924040"/>
    <lineage>
        <taxon>Bacteria</taxon>
        <taxon>Pseudomonadati</taxon>
        <taxon>Bacteroidota</taxon>
        <taxon>Bacteroidia</taxon>
        <taxon>Bacteroidales</taxon>
        <taxon>Tannerellaceae</taxon>
        <taxon>Parabacteroides</taxon>
    </lineage>
</organism>
<dbReference type="Pfam" id="PF06082">
    <property type="entry name" value="YjbH"/>
    <property type="match status" value="1"/>
</dbReference>
<dbReference type="InterPro" id="IPR010344">
    <property type="entry name" value="YbjH"/>
</dbReference>
<feature type="chain" id="PRO_5047055719" evidence="1">
    <location>
        <begin position="24"/>
        <end position="247"/>
    </location>
</feature>